<reference evidence="2" key="1">
    <citation type="journal article" date="2011" name="Proc. Natl. Acad. Sci. U.S.A.">
        <title>Obligate biotrophy features unraveled by the genomic analysis of rust fungi.</title>
        <authorList>
            <person name="Duplessis S."/>
            <person name="Cuomo C.A."/>
            <person name="Lin Y.-C."/>
            <person name="Aerts A."/>
            <person name="Tisserant E."/>
            <person name="Veneault-Fourrey C."/>
            <person name="Joly D.L."/>
            <person name="Hacquard S."/>
            <person name="Amselem J."/>
            <person name="Cantarel B.L."/>
            <person name="Chiu R."/>
            <person name="Coutinho P.M."/>
            <person name="Feau N."/>
            <person name="Field M."/>
            <person name="Frey P."/>
            <person name="Gelhaye E."/>
            <person name="Goldberg J."/>
            <person name="Grabherr M.G."/>
            <person name="Kodira C.D."/>
            <person name="Kohler A."/>
            <person name="Kuees U."/>
            <person name="Lindquist E.A."/>
            <person name="Lucas S.M."/>
            <person name="Mago R."/>
            <person name="Mauceli E."/>
            <person name="Morin E."/>
            <person name="Murat C."/>
            <person name="Pangilinan J.L."/>
            <person name="Park R."/>
            <person name="Pearson M."/>
            <person name="Quesneville H."/>
            <person name="Rouhier N."/>
            <person name="Sakthikumar S."/>
            <person name="Salamov A.A."/>
            <person name="Schmutz J."/>
            <person name="Selles B."/>
            <person name="Shapiro H."/>
            <person name="Tanguay P."/>
            <person name="Tuskan G.A."/>
            <person name="Henrissat B."/>
            <person name="Van de Peer Y."/>
            <person name="Rouze P."/>
            <person name="Ellis J.G."/>
            <person name="Dodds P.N."/>
            <person name="Schein J.E."/>
            <person name="Zhong S."/>
            <person name="Hamelin R.C."/>
            <person name="Grigoriev I.V."/>
            <person name="Szabo L.J."/>
            <person name="Martin F."/>
        </authorList>
    </citation>
    <scope>NUCLEOTIDE SEQUENCE [LARGE SCALE GENOMIC DNA]</scope>
    <source>
        <strain evidence="2">98AG31 / pathotype 3-4-7</strain>
    </source>
</reference>
<dbReference type="AlphaFoldDB" id="F4RX02"/>
<dbReference type="HOGENOM" id="CLU_2223823_0_0_1"/>
<sequence length="106" mass="11675">MTPVTTCLDCLSTIDITLRILYGVREIYVSQHVKITSTIGLNDIISVFYTLALALLHAHGRGINVEHAAGEYESGVAVIGLDHLCGQYLWVNGACLRNLDILQEIY</sequence>
<evidence type="ECO:0000313" key="1">
    <source>
        <dbReference type="EMBL" id="EGG03130.1"/>
    </source>
</evidence>
<protein>
    <submittedName>
        <fullName evidence="1">Uncharacterized protein</fullName>
    </submittedName>
</protein>
<evidence type="ECO:0000313" key="2">
    <source>
        <dbReference type="Proteomes" id="UP000001072"/>
    </source>
</evidence>
<organism evidence="2">
    <name type="scientific">Melampsora larici-populina (strain 98AG31 / pathotype 3-4-7)</name>
    <name type="common">Poplar leaf rust fungus</name>
    <dbReference type="NCBI Taxonomy" id="747676"/>
    <lineage>
        <taxon>Eukaryota</taxon>
        <taxon>Fungi</taxon>
        <taxon>Dikarya</taxon>
        <taxon>Basidiomycota</taxon>
        <taxon>Pucciniomycotina</taxon>
        <taxon>Pucciniomycetes</taxon>
        <taxon>Pucciniales</taxon>
        <taxon>Melampsoraceae</taxon>
        <taxon>Melampsora</taxon>
    </lineage>
</organism>
<keyword evidence="2" id="KW-1185">Reference proteome</keyword>
<proteinExistence type="predicted"/>
<dbReference type="EMBL" id="GL883126">
    <property type="protein sequence ID" value="EGG03130.1"/>
    <property type="molecule type" value="Genomic_DNA"/>
</dbReference>
<gene>
    <name evidence="1" type="ORF">MELLADRAFT_109597</name>
</gene>
<dbReference type="GeneID" id="18923809"/>
<name>F4RX02_MELLP</name>
<dbReference type="KEGG" id="mlr:MELLADRAFT_109597"/>
<accession>F4RX02</accession>
<dbReference type="Proteomes" id="UP000001072">
    <property type="component" value="Unassembled WGS sequence"/>
</dbReference>
<dbReference type="InParanoid" id="F4RX02"/>
<dbReference type="VEuPathDB" id="FungiDB:MELLADRAFT_109597"/>
<dbReference type="RefSeq" id="XP_007413590.1">
    <property type="nucleotide sequence ID" value="XM_007413528.1"/>
</dbReference>